<accession>A0AAQ3PGV0</accession>
<dbReference type="EMBL" id="CP144701">
    <property type="protein sequence ID" value="WVZ26815.1"/>
    <property type="molecule type" value="Genomic_DNA"/>
</dbReference>
<dbReference type="EMBL" id="CP144701">
    <property type="protein sequence ID" value="WVZ26809.1"/>
    <property type="molecule type" value="Genomic_DNA"/>
</dbReference>
<feature type="transmembrane region" description="Helical" evidence="1">
    <location>
        <begin position="302"/>
        <end position="321"/>
    </location>
</feature>
<dbReference type="AlphaFoldDB" id="A0AAQ3PGV0"/>
<evidence type="ECO:0000256" key="1">
    <source>
        <dbReference type="SAM" id="Phobius"/>
    </source>
</evidence>
<feature type="chain" id="PRO_5044712159" description="Transmembrane protein" evidence="2">
    <location>
        <begin position="23"/>
        <end position="325"/>
    </location>
</feature>
<reference evidence="7 8" key="1">
    <citation type="journal article" date="2023" name="Life. Sci Alliance">
        <title>Evolutionary insights into 3D genome organization and epigenetic landscape of Vigna mungo.</title>
        <authorList>
            <person name="Junaid A."/>
            <person name="Singh B."/>
            <person name="Bhatia S."/>
        </authorList>
    </citation>
    <scope>NUCLEOTIDE SEQUENCE [LARGE SCALE GENOMIC DNA]</scope>
    <source>
        <strain evidence="7">Urdbean</strain>
    </source>
</reference>
<dbReference type="PANTHER" id="PTHR33625">
    <property type="entry name" value="OS08G0179900 PROTEIN"/>
    <property type="match status" value="1"/>
</dbReference>
<dbReference type="Proteomes" id="UP001374535">
    <property type="component" value="Mitochondrion MT"/>
</dbReference>
<dbReference type="EMBL" id="CP144701">
    <property type="protein sequence ID" value="WVZ26807.1"/>
    <property type="molecule type" value="Genomic_DNA"/>
</dbReference>
<keyword evidence="7" id="KW-0496">Mitochondrion</keyword>
<dbReference type="EMBL" id="CP144701">
    <property type="protein sequence ID" value="WVZ26813.1"/>
    <property type="molecule type" value="Genomic_DNA"/>
</dbReference>
<evidence type="ECO:0000313" key="3">
    <source>
        <dbReference type="EMBL" id="WVZ26807.1"/>
    </source>
</evidence>
<protein>
    <recommendedName>
        <fullName evidence="9">Transmembrane protein</fullName>
    </recommendedName>
</protein>
<evidence type="ECO:0008006" key="9">
    <source>
        <dbReference type="Google" id="ProtNLM"/>
    </source>
</evidence>
<keyword evidence="1" id="KW-0472">Membrane</keyword>
<keyword evidence="2" id="KW-0732">Signal</keyword>
<geneLocation type="mitochondrion" evidence="7"/>
<name>A0AAQ3PGV0_VIGMU</name>
<feature type="signal peptide" evidence="2">
    <location>
        <begin position="1"/>
        <end position="22"/>
    </location>
</feature>
<dbReference type="PANTHER" id="PTHR33625:SF4">
    <property type="entry name" value="OS08G0179900 PROTEIN"/>
    <property type="match status" value="1"/>
</dbReference>
<organism evidence="7 8">
    <name type="scientific">Vigna mungo</name>
    <name type="common">Black gram</name>
    <name type="synonym">Phaseolus mungo</name>
    <dbReference type="NCBI Taxonomy" id="3915"/>
    <lineage>
        <taxon>Eukaryota</taxon>
        <taxon>Viridiplantae</taxon>
        <taxon>Streptophyta</taxon>
        <taxon>Embryophyta</taxon>
        <taxon>Tracheophyta</taxon>
        <taxon>Spermatophyta</taxon>
        <taxon>Magnoliopsida</taxon>
        <taxon>eudicotyledons</taxon>
        <taxon>Gunneridae</taxon>
        <taxon>Pentapetalae</taxon>
        <taxon>rosids</taxon>
        <taxon>fabids</taxon>
        <taxon>Fabales</taxon>
        <taxon>Fabaceae</taxon>
        <taxon>Papilionoideae</taxon>
        <taxon>50 kb inversion clade</taxon>
        <taxon>NPAAA clade</taxon>
        <taxon>indigoferoid/millettioid clade</taxon>
        <taxon>Phaseoleae</taxon>
        <taxon>Vigna</taxon>
    </lineage>
</organism>
<keyword evidence="8" id="KW-1185">Reference proteome</keyword>
<keyword evidence="1" id="KW-1133">Transmembrane helix</keyword>
<evidence type="ECO:0000313" key="4">
    <source>
        <dbReference type="EMBL" id="WVZ26809.1"/>
    </source>
</evidence>
<reference evidence="7" key="2">
    <citation type="submission" date="2024-01" db="EMBL/GenBank/DDBJ databases">
        <authorList>
            <person name="Junaid A."/>
            <person name="Bhatia S."/>
        </authorList>
    </citation>
    <scope>NUCLEOTIDE SEQUENCE</scope>
    <source>
        <strain evidence="7">Urdbean</strain>
        <tissue evidence="7">Leaf</tissue>
    </source>
</reference>
<evidence type="ECO:0000313" key="8">
    <source>
        <dbReference type="Proteomes" id="UP001374535"/>
    </source>
</evidence>
<evidence type="ECO:0000313" key="5">
    <source>
        <dbReference type="EMBL" id="WVZ26811.1"/>
    </source>
</evidence>
<evidence type="ECO:0000313" key="7">
    <source>
        <dbReference type="EMBL" id="WVZ26815.1"/>
    </source>
</evidence>
<evidence type="ECO:0000313" key="6">
    <source>
        <dbReference type="EMBL" id="WVZ26813.1"/>
    </source>
</evidence>
<gene>
    <name evidence="6" type="ORF">V8G54_000157</name>
    <name evidence="5" type="ORF">V8G54_000159</name>
    <name evidence="4" type="ORF">V8G54_000161</name>
    <name evidence="3" type="ORF">V8G54_000163</name>
    <name evidence="7" type="ORF">V8G54_000165</name>
</gene>
<dbReference type="EMBL" id="CP144701">
    <property type="protein sequence ID" value="WVZ26811.1"/>
    <property type="molecule type" value="Genomic_DNA"/>
</dbReference>
<evidence type="ECO:0000256" key="2">
    <source>
        <dbReference type="SAM" id="SignalP"/>
    </source>
</evidence>
<sequence length="325" mass="34787">MRIRLFLSRATLTSLIAQMGGGGVMRTAAKIAGIGVSKSGLHGFPVALPTEQSVRNASPPLSVAGVSSQGAKAAEVVPVHTAASWDEWDFADDGGLVVPRVVFGSAPTFEEAKEATTDLKDAIDQVYFSPDSSSYSSPGCEVSALSPTLYDTISNPSAPENAIRAFHLLSSSREVQAAVASLACDPNVWNAVMKNPTVRLLQAQLTVAEFGAEETEEVEKLSSCASEVVETPEKMEASSESHSRNVFSNISDRLRNLKHRVIEVVRRCRVPGFLENIFSSSDSEKEKMDADGNTKTSFFDDIYALGGILVGLVTLLMMVIVTKRA</sequence>
<keyword evidence="1" id="KW-0812">Transmembrane</keyword>
<proteinExistence type="predicted"/>